<feature type="transmembrane region" description="Helical" evidence="1">
    <location>
        <begin position="377"/>
        <end position="397"/>
    </location>
</feature>
<dbReference type="PANTHER" id="PTHR30287:SF1">
    <property type="entry name" value="INNER MEMBRANE PROTEIN"/>
    <property type="match status" value="1"/>
</dbReference>
<keyword evidence="1" id="KW-0812">Transmembrane</keyword>
<dbReference type="PANTHER" id="PTHR30287">
    <property type="entry name" value="MEMBRANE COMPONENT OF PREDICTED ABC SUPERFAMILY METABOLITE UPTAKE TRANSPORTER"/>
    <property type="match status" value="1"/>
</dbReference>
<feature type="transmembrane region" description="Helical" evidence="1">
    <location>
        <begin position="685"/>
        <end position="707"/>
    </location>
</feature>
<evidence type="ECO:0000313" key="2">
    <source>
        <dbReference type="EMBL" id="KGD62885.1"/>
    </source>
</evidence>
<evidence type="ECO:0000256" key="1">
    <source>
        <dbReference type="SAM" id="Phobius"/>
    </source>
</evidence>
<protein>
    <submittedName>
        <fullName evidence="2">ABC transporter permease</fullName>
    </submittedName>
</protein>
<name>A0ABR4WHE3_9GAMM</name>
<keyword evidence="1" id="KW-1133">Transmembrane helix</keyword>
<reference evidence="2 3" key="1">
    <citation type="submission" date="2012-09" db="EMBL/GenBank/DDBJ databases">
        <title>Genome Sequence of alkane-degrading Bacterium Alcanivorax jadensis T9.</title>
        <authorList>
            <person name="Lai Q."/>
            <person name="Shao Z."/>
        </authorList>
    </citation>
    <scope>NUCLEOTIDE SEQUENCE [LARGE SCALE GENOMIC DNA]</scope>
    <source>
        <strain evidence="2 3">T9</strain>
    </source>
</reference>
<feature type="transmembrane region" description="Helical" evidence="1">
    <location>
        <begin position="242"/>
        <end position="263"/>
    </location>
</feature>
<sequence>MVFKAWRSPAFRVQALAVLVAAFAMTAMLILRDTVDQRFNQRTAVALGADLILEGTRFPEPAQRQQLAETRHAESVKFSSVMVNDDSFLLASIRAVSAGFPLYGEIQISDSRFADPYPVDHGPQQGHVWIAGTGLDRLGLQTGEFITLGERSLLIDKVIVQEPDQQAGFYSMNPRALIHIDDLQSAGILGEGSRYRHNLLVAADDAARQQLESRLTPGLRPDQELETVANTELRSRGPVEQLFLWSQLAVMLVVLLCAAAIYLTSSHRARHQQTLCAVMKTVGASQAAIVRRLLGGDALALLIPTLAGIALASALGLYLITLMGGGMAFPITAPVLGLFGPVLLWLGFAAPTLWAHLGLPATALLQQRDSQPGRQRWTLLIALLTPIPLAAVMSGSLTSLWPLLLLTFAIAVGLPLLLWPLVSLLDRASGRMPLAARLALRRLSRRKATTLPLLAALVVSLAVLSMSIQTGRQLLSDWRSTLPENAPNYFVINLFDQDLAPFNDWLTRHNSDSQPLYPVVRARLTAINGEPVRDAVTKEQDQGDRALNRDLSLTEADSLPDSNELLEGRWVERPGEVTVESELAESLGLKLGDQLTFTGSSTPIEAEIVGLRDVDWESFAPNFYFMFSPGTLDAQSRTWITSFYLAPEKSTELGSLVQQFPQISLLDVNAILATLEDIVAQASRAAFFVGLMLMLAALLVLAAALLATADQMRKDNRLLVVIGARQSLLRRTAALQALFLIGGAALLANLIHFAALFPLGQKLFDGELPLSLWLLLPWGVTALLVGWPRRCGQLPVAGKSDADKFASS</sequence>
<feature type="transmembrane region" description="Helical" evidence="1">
    <location>
        <begin position="770"/>
        <end position="787"/>
    </location>
</feature>
<dbReference type="EMBL" id="ARXU01000001">
    <property type="protein sequence ID" value="KGD62885.1"/>
    <property type="molecule type" value="Genomic_DNA"/>
</dbReference>
<keyword evidence="3" id="KW-1185">Reference proteome</keyword>
<evidence type="ECO:0000313" key="3">
    <source>
        <dbReference type="Proteomes" id="UP000029443"/>
    </source>
</evidence>
<feature type="transmembrane region" description="Helical" evidence="1">
    <location>
        <begin position="403"/>
        <end position="427"/>
    </location>
</feature>
<dbReference type="Proteomes" id="UP000029443">
    <property type="component" value="Unassembled WGS sequence"/>
</dbReference>
<dbReference type="InterPro" id="IPR038766">
    <property type="entry name" value="Membrane_comp_ABC_pdt"/>
</dbReference>
<gene>
    <name evidence="2" type="ORF">T9A_00205</name>
</gene>
<comment type="caution">
    <text evidence="2">The sequence shown here is derived from an EMBL/GenBank/DDBJ whole genome shotgun (WGS) entry which is preliminary data.</text>
</comment>
<feature type="transmembrane region" description="Helical" evidence="1">
    <location>
        <begin position="448"/>
        <end position="468"/>
    </location>
</feature>
<proteinExistence type="predicted"/>
<organism evidence="2 3">
    <name type="scientific">Alcanivorax jadensis T9</name>
    <dbReference type="NCBI Taxonomy" id="1177181"/>
    <lineage>
        <taxon>Bacteria</taxon>
        <taxon>Pseudomonadati</taxon>
        <taxon>Pseudomonadota</taxon>
        <taxon>Gammaproteobacteria</taxon>
        <taxon>Oceanospirillales</taxon>
        <taxon>Alcanivoracaceae</taxon>
        <taxon>Alcanivorax</taxon>
    </lineage>
</organism>
<feature type="transmembrane region" description="Helical" evidence="1">
    <location>
        <begin position="342"/>
        <end position="365"/>
    </location>
</feature>
<feature type="transmembrane region" description="Helical" evidence="1">
    <location>
        <begin position="735"/>
        <end position="758"/>
    </location>
</feature>
<feature type="transmembrane region" description="Helical" evidence="1">
    <location>
        <begin position="299"/>
        <end position="322"/>
    </location>
</feature>
<keyword evidence="1" id="KW-0472">Membrane</keyword>
<accession>A0ABR4WHE3</accession>